<protein>
    <submittedName>
        <fullName evidence="1">Uncharacterized protein</fullName>
    </submittedName>
</protein>
<proteinExistence type="predicted"/>
<gene>
    <name evidence="1" type="ORF">B5F32_05575</name>
</gene>
<dbReference type="Proteomes" id="UP000195950">
    <property type="component" value="Unassembled WGS sequence"/>
</dbReference>
<dbReference type="RefSeq" id="WP_087343035.1">
    <property type="nucleotide sequence ID" value="NZ_NFJX01000003.1"/>
</dbReference>
<organism evidence="1 2">
    <name type="scientific">Parabacteroides distasonis</name>
    <dbReference type="NCBI Taxonomy" id="823"/>
    <lineage>
        <taxon>Bacteria</taxon>
        <taxon>Pseudomonadati</taxon>
        <taxon>Bacteroidota</taxon>
        <taxon>Bacteroidia</taxon>
        <taxon>Bacteroidales</taxon>
        <taxon>Tannerellaceae</taxon>
        <taxon>Parabacteroides</taxon>
    </lineage>
</organism>
<evidence type="ECO:0000313" key="2">
    <source>
        <dbReference type="Proteomes" id="UP000195950"/>
    </source>
</evidence>
<dbReference type="AlphaFoldDB" id="A0A1Y4IM02"/>
<sequence>MNNFRKEQIERVESLMHEAYNLLTLAKAKEEKDNIQENIVCMDEIIEDLDEIISKLDDLTSPYDNLTGEIKPDGNTKYFHFLHKPTNMMIYGSDIKLPKGYVMSYTRSYLTNTVIDKLKAEGYDEDSAKLLSDILTVRSVWGIPTDQAKDPIGCLMSLLDNKQRALIKSEDIEVVPNVEYI</sequence>
<comment type="caution">
    <text evidence="1">The sequence shown here is derived from an EMBL/GenBank/DDBJ whole genome shotgun (WGS) entry which is preliminary data.</text>
</comment>
<evidence type="ECO:0000313" key="1">
    <source>
        <dbReference type="EMBL" id="OUP21273.1"/>
    </source>
</evidence>
<name>A0A1Y4IM02_PARDI</name>
<dbReference type="EMBL" id="NFJX01000003">
    <property type="protein sequence ID" value="OUP21273.1"/>
    <property type="molecule type" value="Genomic_DNA"/>
</dbReference>
<accession>A0A1Y4IM02</accession>
<reference evidence="2" key="1">
    <citation type="submission" date="2017-04" db="EMBL/GenBank/DDBJ databases">
        <title>Function of individual gut microbiota members based on whole genome sequencing of pure cultures obtained from chicken caecum.</title>
        <authorList>
            <person name="Medvecky M."/>
            <person name="Cejkova D."/>
            <person name="Polansky O."/>
            <person name="Karasova D."/>
            <person name="Kubasova T."/>
            <person name="Cizek A."/>
            <person name="Rychlik I."/>
        </authorList>
    </citation>
    <scope>NUCLEOTIDE SEQUENCE [LARGE SCALE GENOMIC DNA]</scope>
    <source>
        <strain evidence="2">An199</strain>
    </source>
</reference>